<organism evidence="1 2">
    <name type="scientific">Vreelandella sulfidaeris</name>
    <dbReference type="NCBI Taxonomy" id="115553"/>
    <lineage>
        <taxon>Bacteria</taxon>
        <taxon>Pseudomonadati</taxon>
        <taxon>Pseudomonadota</taxon>
        <taxon>Gammaproteobacteria</taxon>
        <taxon>Oceanospirillales</taxon>
        <taxon>Halomonadaceae</taxon>
        <taxon>Vreelandella</taxon>
    </lineage>
</organism>
<dbReference type="EMBL" id="AP019514">
    <property type="protein sequence ID" value="BBI62583.1"/>
    <property type="molecule type" value="Genomic_DNA"/>
</dbReference>
<evidence type="ECO:0000313" key="2">
    <source>
        <dbReference type="Proteomes" id="UP000320231"/>
    </source>
</evidence>
<proteinExistence type="predicted"/>
<sequence>MRYLLAAGYPKRFWKIYGSACPKGARRHNAVTLESEALLAHWQHKAGGELMRLELANAAPSALGGVGRPAIRLFSGGAFDDSTGIEDSWIWFSQ</sequence>
<gene>
    <name evidence="1" type="ORF">HSBAA_38890</name>
</gene>
<accession>A0A455UBD0</accession>
<reference evidence="1 2" key="1">
    <citation type="journal article" date="2019" name="Microbiol. Resour. Announc.">
        <title>Complete Genome Sequence of Halomonas sulfidaeris Strain Esulfide1 Isolated from a Metal Sulfide Rock at a Depth of 2,200 Meters, Obtained Using Nanopore Sequencing.</title>
        <authorList>
            <person name="Saito M."/>
            <person name="Nishigata A."/>
            <person name="Galipon J."/>
            <person name="Arakawa K."/>
        </authorList>
    </citation>
    <scope>NUCLEOTIDE SEQUENCE [LARGE SCALE GENOMIC DNA]</scope>
    <source>
        <strain evidence="1 2">ATCC BAA-803</strain>
    </source>
</reference>
<dbReference type="KEGG" id="hsr:HSBAA_38890"/>
<dbReference type="Proteomes" id="UP000320231">
    <property type="component" value="Chromosome"/>
</dbReference>
<evidence type="ECO:0000313" key="1">
    <source>
        <dbReference type="EMBL" id="BBI62583.1"/>
    </source>
</evidence>
<name>A0A455UBD0_9GAMM</name>
<dbReference type="AlphaFoldDB" id="A0A455UBD0"/>
<protein>
    <submittedName>
        <fullName evidence="1">Uncharacterized protein</fullName>
    </submittedName>
</protein>